<reference evidence="3" key="1">
    <citation type="submission" date="2016-11" db="UniProtKB">
        <authorList>
            <consortium name="WormBaseParasite"/>
        </authorList>
    </citation>
    <scope>IDENTIFICATION</scope>
</reference>
<organism evidence="2 3">
    <name type="scientific">Heterorhabditis bacteriophora</name>
    <name type="common">Entomopathogenic nematode worm</name>
    <dbReference type="NCBI Taxonomy" id="37862"/>
    <lineage>
        <taxon>Eukaryota</taxon>
        <taxon>Metazoa</taxon>
        <taxon>Ecdysozoa</taxon>
        <taxon>Nematoda</taxon>
        <taxon>Chromadorea</taxon>
        <taxon>Rhabditida</taxon>
        <taxon>Rhabditina</taxon>
        <taxon>Rhabditomorpha</taxon>
        <taxon>Strongyloidea</taxon>
        <taxon>Heterorhabditidae</taxon>
        <taxon>Heterorhabditis</taxon>
    </lineage>
</organism>
<dbReference type="Proteomes" id="UP000095283">
    <property type="component" value="Unplaced"/>
</dbReference>
<evidence type="ECO:0000313" key="3">
    <source>
        <dbReference type="WBParaSite" id="Hba_02473"/>
    </source>
</evidence>
<accession>A0A1I7WCQ1</accession>
<sequence length="300" mass="33542">MVLRPSSSSWSISPETIMSHHYRLSRGVKAVIDTSPPFSMHNSPISVHYIPKRSSSADTTRKRQFRTSSRPHRELAEFVNGGRFLDLHLPLPLRNSTNDLVKPKILNSRNYQPPLYKKHDNKKPILPPSVPIRRDTSNVARERRKISSVGRRATNLKNLFKDAVFSYIIDRGVFTDFVIVDAVETETEKWIGQMSWDELEILRREICEELGVRNYNVVLKRRFSGDSLSQSSKHQSRSTNSSSSTASIGSSRNPSSARSGSSVSTSSQSSSKSEESGSGTDTSRSDATSQYFSSTGETAI</sequence>
<feature type="compositionally biased region" description="Low complexity" evidence="1">
    <location>
        <begin position="228"/>
        <end position="289"/>
    </location>
</feature>
<feature type="region of interest" description="Disordered" evidence="1">
    <location>
        <begin position="51"/>
        <end position="71"/>
    </location>
</feature>
<proteinExistence type="predicted"/>
<dbReference type="WBParaSite" id="Hba_02473">
    <property type="protein sequence ID" value="Hba_02473"/>
    <property type="gene ID" value="Hba_02473"/>
</dbReference>
<feature type="region of interest" description="Disordered" evidence="1">
    <location>
        <begin position="228"/>
        <end position="300"/>
    </location>
</feature>
<dbReference type="AlphaFoldDB" id="A0A1I7WCQ1"/>
<feature type="compositionally biased region" description="Polar residues" evidence="1">
    <location>
        <begin position="290"/>
        <end position="300"/>
    </location>
</feature>
<keyword evidence="2" id="KW-1185">Reference proteome</keyword>
<evidence type="ECO:0000313" key="2">
    <source>
        <dbReference type="Proteomes" id="UP000095283"/>
    </source>
</evidence>
<protein>
    <submittedName>
        <fullName evidence="3">MSC domain-containing protein</fullName>
    </submittedName>
</protein>
<evidence type="ECO:0000256" key="1">
    <source>
        <dbReference type="SAM" id="MobiDB-lite"/>
    </source>
</evidence>
<name>A0A1I7WCQ1_HETBA</name>